<feature type="region of interest" description="Disordered" evidence="1">
    <location>
        <begin position="259"/>
        <end position="282"/>
    </location>
</feature>
<dbReference type="EMBL" id="VSSQ01046808">
    <property type="protein sequence ID" value="MPN00784.1"/>
    <property type="molecule type" value="Genomic_DNA"/>
</dbReference>
<proteinExistence type="predicted"/>
<accession>A0A645EJ97</accession>
<evidence type="ECO:0000313" key="2">
    <source>
        <dbReference type="EMBL" id="MPN00784.1"/>
    </source>
</evidence>
<gene>
    <name evidence="2" type="ORF">SDC9_147982</name>
</gene>
<organism evidence="2">
    <name type="scientific">bioreactor metagenome</name>
    <dbReference type="NCBI Taxonomy" id="1076179"/>
    <lineage>
        <taxon>unclassified sequences</taxon>
        <taxon>metagenomes</taxon>
        <taxon>ecological metagenomes</taxon>
    </lineage>
</organism>
<evidence type="ECO:0000256" key="1">
    <source>
        <dbReference type="SAM" id="MobiDB-lite"/>
    </source>
</evidence>
<dbReference type="AlphaFoldDB" id="A0A645EJ97"/>
<reference evidence="2" key="1">
    <citation type="submission" date="2019-08" db="EMBL/GenBank/DDBJ databases">
        <authorList>
            <person name="Kucharzyk K."/>
            <person name="Murdoch R.W."/>
            <person name="Higgins S."/>
            <person name="Loffler F."/>
        </authorList>
    </citation>
    <scope>NUCLEOTIDE SEQUENCE</scope>
</reference>
<comment type="caution">
    <text evidence="2">The sequence shown here is derived from an EMBL/GenBank/DDBJ whole genome shotgun (WGS) entry which is preliminary data.</text>
</comment>
<name>A0A645EJ97_9ZZZZ</name>
<protein>
    <submittedName>
        <fullName evidence="2">Uncharacterized protein</fullName>
    </submittedName>
</protein>
<sequence>MLLRDADARVPDADAHSLRILGQLHCHAAALPVVFDGVVNQIVQKLVRHAEIGGDGYMGVPQQLHRNTPLRGFFLQTVDHRLRRGVKVKAGKFPGNTLLVKLGQANNVLNHVDQAPRLLLNFPGKGPHVGVLCRAVGNQLGQGGDGREGRFQLVGHVGGKLLALALRGIPFGHVDEQHHRTVKGLPVQNGIEIHAVKPAVQPQGGFPLFSRQAGVCPLQKGRVPAKLNEAFVNRVPHTEDAQGAVVCQQHAALPVQQKQPLPHVSGDGRDGGGAAFNLRKLK</sequence>